<organism evidence="1 2">
    <name type="scientific">Mycena albidolilacea</name>
    <dbReference type="NCBI Taxonomy" id="1033008"/>
    <lineage>
        <taxon>Eukaryota</taxon>
        <taxon>Fungi</taxon>
        <taxon>Dikarya</taxon>
        <taxon>Basidiomycota</taxon>
        <taxon>Agaricomycotina</taxon>
        <taxon>Agaricomycetes</taxon>
        <taxon>Agaricomycetidae</taxon>
        <taxon>Agaricales</taxon>
        <taxon>Marasmiineae</taxon>
        <taxon>Mycenaceae</taxon>
        <taxon>Mycena</taxon>
    </lineage>
</organism>
<dbReference type="EMBL" id="JARIHO010000018">
    <property type="protein sequence ID" value="KAJ7347848.1"/>
    <property type="molecule type" value="Genomic_DNA"/>
</dbReference>
<evidence type="ECO:0000313" key="2">
    <source>
        <dbReference type="Proteomes" id="UP001218218"/>
    </source>
</evidence>
<accession>A0AAD7A1T6</accession>
<comment type="caution">
    <text evidence="1">The sequence shown here is derived from an EMBL/GenBank/DDBJ whole genome shotgun (WGS) entry which is preliminary data.</text>
</comment>
<dbReference type="AlphaFoldDB" id="A0AAD7A1T6"/>
<evidence type="ECO:0000313" key="1">
    <source>
        <dbReference type="EMBL" id="KAJ7347848.1"/>
    </source>
</evidence>
<name>A0AAD7A1T6_9AGAR</name>
<proteinExistence type="predicted"/>
<gene>
    <name evidence="1" type="ORF">DFH08DRAFT_808625</name>
</gene>
<keyword evidence="2" id="KW-1185">Reference proteome</keyword>
<protein>
    <submittedName>
        <fullName evidence="1">Uncharacterized protein</fullName>
    </submittedName>
</protein>
<reference evidence="1" key="1">
    <citation type="submission" date="2023-03" db="EMBL/GenBank/DDBJ databases">
        <title>Massive genome expansion in bonnet fungi (Mycena s.s.) driven by repeated elements and novel gene families across ecological guilds.</title>
        <authorList>
            <consortium name="Lawrence Berkeley National Laboratory"/>
            <person name="Harder C.B."/>
            <person name="Miyauchi S."/>
            <person name="Viragh M."/>
            <person name="Kuo A."/>
            <person name="Thoen E."/>
            <person name="Andreopoulos B."/>
            <person name="Lu D."/>
            <person name="Skrede I."/>
            <person name="Drula E."/>
            <person name="Henrissat B."/>
            <person name="Morin E."/>
            <person name="Kohler A."/>
            <person name="Barry K."/>
            <person name="LaButti K."/>
            <person name="Morin E."/>
            <person name="Salamov A."/>
            <person name="Lipzen A."/>
            <person name="Mereny Z."/>
            <person name="Hegedus B."/>
            <person name="Baldrian P."/>
            <person name="Stursova M."/>
            <person name="Weitz H."/>
            <person name="Taylor A."/>
            <person name="Grigoriev I.V."/>
            <person name="Nagy L.G."/>
            <person name="Martin F."/>
            <person name="Kauserud H."/>
        </authorList>
    </citation>
    <scope>NUCLEOTIDE SEQUENCE</scope>
    <source>
        <strain evidence="1">CBHHK002</strain>
    </source>
</reference>
<sequence>MIGAHVDDCTSRNYRNFAGHSKINRGVRKIIVGGLLKQHIVVLKVTDCTGKYHLRTVGTMRVATKASRPVTILLPLKITGPAPYPMPNSCDIGKNGLPRASMLSNNVISLGKGDVWTSKDTFNGLAKAGGYPETPYSVNTKERFKYFHTMRNSDGNGLWYKHQLNEQHNKGNWQTTHFKFFMREYQPSNDELLIKPPAWVAD</sequence>
<dbReference type="Proteomes" id="UP001218218">
    <property type="component" value="Unassembled WGS sequence"/>
</dbReference>